<evidence type="ECO:0000256" key="3">
    <source>
        <dbReference type="ARBA" id="ARBA00023239"/>
    </source>
</evidence>
<dbReference type="PANTHER" id="PTHR21221:SF1">
    <property type="entry name" value="UREIDOGLYCOLATE LYASE"/>
    <property type="match status" value="1"/>
</dbReference>
<dbReference type="EC" id="4.3.2.3" evidence="6"/>
<evidence type="ECO:0000313" key="8">
    <source>
        <dbReference type="Proteomes" id="UP001446337"/>
    </source>
</evidence>
<protein>
    <submittedName>
        <fullName evidence="5">Ureidoglycolate lyase</fullName>
        <ecNumber evidence="6">4.3.2.3</ecNumber>
    </submittedName>
</protein>
<dbReference type="CDD" id="cd20298">
    <property type="entry name" value="cupin_UAH"/>
    <property type="match status" value="1"/>
</dbReference>
<dbReference type="InterPro" id="IPR047233">
    <property type="entry name" value="UAH_cupin"/>
</dbReference>
<evidence type="ECO:0000256" key="2">
    <source>
        <dbReference type="ARBA" id="ARBA00022631"/>
    </source>
</evidence>
<dbReference type="InterPro" id="IPR007247">
    <property type="entry name" value="Ureidogly_lyase"/>
</dbReference>
<dbReference type="InterPro" id="IPR024060">
    <property type="entry name" value="Ureidoglycolate_lyase_dom_sf"/>
</dbReference>
<dbReference type="Proteomes" id="UP000509782">
    <property type="component" value="Chromosome"/>
</dbReference>
<reference evidence="6 8" key="2">
    <citation type="submission" date="2024-05" db="EMBL/GenBank/DDBJ databases">
        <title>Achromobacter denitrificans. BP1, complete genome.</title>
        <authorList>
            <person name="Zhang B."/>
        </authorList>
    </citation>
    <scope>NUCLEOTIDE SEQUENCE [LARGE SCALE GENOMIC DNA]</scope>
    <source>
        <strain evidence="6 8">BP1</strain>
    </source>
</reference>
<comment type="subunit">
    <text evidence="1">Homodimer.</text>
</comment>
<keyword evidence="8" id="KW-1185">Reference proteome</keyword>
<dbReference type="PANTHER" id="PTHR21221">
    <property type="entry name" value="UREIDOGLYCOLATE HYDROLASE"/>
    <property type="match status" value="1"/>
</dbReference>
<dbReference type="SUPFAM" id="SSF51182">
    <property type="entry name" value="RmlC-like cupins"/>
    <property type="match status" value="1"/>
</dbReference>
<reference evidence="5 7" key="1">
    <citation type="submission" date="2020-05" db="EMBL/GenBank/DDBJ databases">
        <title>FDA dAtabase for Regulatory Grade micrObial Sequences (FDA-ARGOS): Supporting development and validation of Infectious Disease Dx tests.</title>
        <authorList>
            <person name="Sproer C."/>
            <person name="Gronow S."/>
            <person name="Severitt S."/>
            <person name="Schroder I."/>
            <person name="Tallon L."/>
            <person name="Sadzewicz L."/>
            <person name="Zhao X."/>
            <person name="Vavikolanu K."/>
            <person name="Mehta A."/>
            <person name="Aluvathingal J."/>
            <person name="Nadendla S."/>
            <person name="Myers T."/>
            <person name="Yan Y."/>
            <person name="Sichtig H."/>
        </authorList>
    </citation>
    <scope>NUCLEOTIDE SEQUENCE [LARGE SCALE GENOMIC DNA]</scope>
    <source>
        <strain evidence="5 7">FDAARGOS_787</strain>
    </source>
</reference>
<dbReference type="STRING" id="32002.BVK87_27065"/>
<dbReference type="GO" id="GO:0050385">
    <property type="term" value="F:ureidoglycolate lyase activity"/>
    <property type="evidence" value="ECO:0007669"/>
    <property type="project" value="UniProtKB-EC"/>
</dbReference>
<gene>
    <name evidence="6" type="ORF">AAIK43_27850</name>
    <name evidence="5" type="ORF">FOC81_27380</name>
</gene>
<dbReference type="EMBL" id="CP154792">
    <property type="protein sequence ID" value="XAN15168.1"/>
    <property type="molecule type" value="Genomic_DNA"/>
</dbReference>
<keyword evidence="3 5" id="KW-0456">Lyase</keyword>
<evidence type="ECO:0000313" key="6">
    <source>
        <dbReference type="EMBL" id="XAN15168.1"/>
    </source>
</evidence>
<dbReference type="Pfam" id="PF04115">
    <property type="entry name" value="Ureidogly_lyase"/>
    <property type="match status" value="1"/>
</dbReference>
<dbReference type="OrthoDB" id="9804602at2"/>
<sequence length="167" mass="18009">MNVDSARRVVAEPLTSEGFAAFGEVVEHAGEQRRRHLSLPFAHAAPACRPAMWVSRVEAAIAWPCPVVLLERHPYSSQTFIPLDGASYLVAVAPDGERGEPDLSRLRAFIASGSQGVCYRAGVWHQGLSVLRAPAQFAVAMTLADEGDDEFLKVAASVDIVPPGFDR</sequence>
<comment type="catalytic activity">
    <reaction evidence="4">
        <text>(S)-ureidoglycolate = urea + glyoxylate</text>
        <dbReference type="Rhea" id="RHEA:11304"/>
        <dbReference type="ChEBI" id="CHEBI:16199"/>
        <dbReference type="ChEBI" id="CHEBI:36655"/>
        <dbReference type="ChEBI" id="CHEBI:57296"/>
        <dbReference type="EC" id="4.3.2.3"/>
    </reaction>
</comment>
<keyword evidence="2" id="KW-0659">Purine metabolism</keyword>
<proteinExistence type="predicted"/>
<dbReference type="Gene3D" id="2.60.120.480">
    <property type="entry name" value="Ureidoglycolate hydrolase"/>
    <property type="match status" value="1"/>
</dbReference>
<dbReference type="GO" id="GO:0004848">
    <property type="term" value="F:ureidoglycolate hydrolase activity"/>
    <property type="evidence" value="ECO:0007669"/>
    <property type="project" value="InterPro"/>
</dbReference>
<dbReference type="GO" id="GO:0006144">
    <property type="term" value="P:purine nucleobase metabolic process"/>
    <property type="evidence" value="ECO:0007669"/>
    <property type="project" value="UniProtKB-KW"/>
</dbReference>
<evidence type="ECO:0000313" key="5">
    <source>
        <dbReference type="EMBL" id="QKQ50231.1"/>
    </source>
</evidence>
<dbReference type="GeneID" id="92843110"/>
<accession>A0A427WZR4</accession>
<dbReference type="EMBL" id="CP054569">
    <property type="protein sequence ID" value="QKQ50231.1"/>
    <property type="molecule type" value="Genomic_DNA"/>
</dbReference>
<evidence type="ECO:0000256" key="4">
    <source>
        <dbReference type="ARBA" id="ARBA00047684"/>
    </source>
</evidence>
<dbReference type="RefSeq" id="WP_062685247.1">
    <property type="nucleotide sequence ID" value="NZ_BLWG01000464.1"/>
</dbReference>
<dbReference type="InterPro" id="IPR011051">
    <property type="entry name" value="RmlC_Cupin_sf"/>
</dbReference>
<evidence type="ECO:0000313" key="7">
    <source>
        <dbReference type="Proteomes" id="UP000509782"/>
    </source>
</evidence>
<dbReference type="GO" id="GO:0000256">
    <property type="term" value="P:allantoin catabolic process"/>
    <property type="evidence" value="ECO:0007669"/>
    <property type="project" value="InterPro"/>
</dbReference>
<dbReference type="AlphaFoldDB" id="A0A427WZR4"/>
<evidence type="ECO:0000256" key="1">
    <source>
        <dbReference type="ARBA" id="ARBA00011738"/>
    </source>
</evidence>
<organism evidence="5 7">
    <name type="scientific">Achromobacter denitrificans</name>
    <name type="common">Alcaligenes denitrificans</name>
    <dbReference type="NCBI Taxonomy" id="32002"/>
    <lineage>
        <taxon>Bacteria</taxon>
        <taxon>Pseudomonadati</taxon>
        <taxon>Pseudomonadota</taxon>
        <taxon>Betaproteobacteria</taxon>
        <taxon>Burkholderiales</taxon>
        <taxon>Alcaligenaceae</taxon>
        <taxon>Achromobacter</taxon>
    </lineage>
</organism>
<dbReference type="Proteomes" id="UP001446337">
    <property type="component" value="Chromosome"/>
</dbReference>
<name>A0A427WZR4_ACHDE</name>